<protein>
    <submittedName>
        <fullName evidence="1">Uncharacterized protein</fullName>
    </submittedName>
</protein>
<name>A0A4Q7IK53_9GAMM</name>
<evidence type="ECO:0000313" key="2">
    <source>
        <dbReference type="Proteomes" id="UP000291338"/>
    </source>
</evidence>
<proteinExistence type="predicted"/>
<dbReference type="RefSeq" id="WP_130257286.1">
    <property type="nucleotide sequence ID" value="NZ_PPSX01000111.1"/>
</dbReference>
<gene>
    <name evidence="1" type="ORF">C1E23_20260</name>
</gene>
<accession>A0A4Q7IK53</accession>
<organism evidence="1 2">
    <name type="scientific">Pseudoalteromonas phenolica</name>
    <dbReference type="NCBI Taxonomy" id="161398"/>
    <lineage>
        <taxon>Bacteria</taxon>
        <taxon>Pseudomonadati</taxon>
        <taxon>Pseudomonadota</taxon>
        <taxon>Gammaproteobacteria</taxon>
        <taxon>Alteromonadales</taxon>
        <taxon>Pseudoalteromonadaceae</taxon>
        <taxon>Pseudoalteromonas</taxon>
    </lineage>
</organism>
<dbReference type="Proteomes" id="UP000291338">
    <property type="component" value="Unassembled WGS sequence"/>
</dbReference>
<dbReference type="EMBL" id="PPSX01000111">
    <property type="protein sequence ID" value="RZQ51297.1"/>
    <property type="molecule type" value="Genomic_DNA"/>
</dbReference>
<reference evidence="1 2" key="1">
    <citation type="submission" date="2018-01" db="EMBL/GenBank/DDBJ databases">
        <title>Co-occurrence of chitin degradation, pigmentation and bioactivity in marine Pseudoalteromonas.</title>
        <authorList>
            <person name="Paulsen S."/>
            <person name="Gram L."/>
            <person name="Machado H."/>
        </authorList>
    </citation>
    <scope>NUCLEOTIDE SEQUENCE [LARGE SCALE GENOMIC DNA]</scope>
    <source>
        <strain evidence="1 2">S3898</strain>
    </source>
</reference>
<dbReference type="AlphaFoldDB" id="A0A4Q7IK53"/>
<evidence type="ECO:0000313" key="1">
    <source>
        <dbReference type="EMBL" id="RZQ51297.1"/>
    </source>
</evidence>
<comment type="caution">
    <text evidence="1">The sequence shown here is derived from an EMBL/GenBank/DDBJ whole genome shotgun (WGS) entry which is preliminary data.</text>
</comment>
<sequence>MSHDLGFFSIKQGATTSEVREAYLSSCEGTSPSWPPSDALKSFISALETKYPCIDRLSDDEIDESPWSCDFDKGDGHIIVSMVFSRASEVGNFVWGLLEQHELIVFDPQADKAYIGNNELPENQETKKWWQFWK</sequence>